<feature type="domain" description="Chorismate mutase" evidence="3">
    <location>
        <begin position="255"/>
        <end position="346"/>
    </location>
</feature>
<dbReference type="InterPro" id="IPR052899">
    <property type="entry name" value="Class-I_DAHP_synthase"/>
</dbReference>
<dbReference type="Proteomes" id="UP000683507">
    <property type="component" value="Chromosome"/>
</dbReference>
<dbReference type="GO" id="GO:0046417">
    <property type="term" value="P:chorismate metabolic process"/>
    <property type="evidence" value="ECO:0007669"/>
    <property type="project" value="InterPro"/>
</dbReference>
<organism evidence="4 5">
    <name type="scientific">Parvicella tangerina</name>
    <dbReference type="NCBI Taxonomy" id="2829795"/>
    <lineage>
        <taxon>Bacteria</taxon>
        <taxon>Pseudomonadati</taxon>
        <taxon>Bacteroidota</taxon>
        <taxon>Flavobacteriia</taxon>
        <taxon>Flavobacteriales</taxon>
        <taxon>Parvicellaceae</taxon>
        <taxon>Parvicella</taxon>
    </lineage>
</organism>
<dbReference type="EC" id="5.4.99.5" evidence="1"/>
<evidence type="ECO:0000313" key="5">
    <source>
        <dbReference type="Proteomes" id="UP000683507"/>
    </source>
</evidence>
<dbReference type="GO" id="GO:0004106">
    <property type="term" value="F:chorismate mutase activity"/>
    <property type="evidence" value="ECO:0007669"/>
    <property type="project" value="UniProtKB-EC"/>
</dbReference>
<keyword evidence="2 4" id="KW-0808">Transferase</keyword>
<name>A0A916NK96_9FLAO</name>
<reference evidence="4" key="1">
    <citation type="submission" date="2021-04" db="EMBL/GenBank/DDBJ databases">
        <authorList>
            <person name="Rodrigo-Torres L."/>
            <person name="Arahal R. D."/>
            <person name="Lucena T."/>
        </authorList>
    </citation>
    <scope>NUCLEOTIDE SEQUENCE</scope>
    <source>
        <strain evidence="4">AS29M-1</strain>
    </source>
</reference>
<dbReference type="InterPro" id="IPR036263">
    <property type="entry name" value="Chorismate_II_sf"/>
</dbReference>
<dbReference type="PANTHER" id="PTHR43018">
    <property type="entry name" value="PHOSPHO-2-DEHYDRO-3-DEOXYHEPTONATE ALDOLASE"/>
    <property type="match status" value="1"/>
</dbReference>
<keyword evidence="5" id="KW-1185">Reference proteome</keyword>
<dbReference type="EMBL" id="OU015584">
    <property type="protein sequence ID" value="CAG5087153.1"/>
    <property type="molecule type" value="Genomic_DNA"/>
</dbReference>
<dbReference type="KEGG" id="ptan:CRYO30217_03401"/>
<dbReference type="SUPFAM" id="SSF51569">
    <property type="entry name" value="Aldolase"/>
    <property type="match status" value="1"/>
</dbReference>
<dbReference type="InterPro" id="IPR013785">
    <property type="entry name" value="Aldolase_TIM"/>
</dbReference>
<dbReference type="PROSITE" id="PS51168">
    <property type="entry name" value="CHORISMATE_MUT_2"/>
    <property type="match status" value="1"/>
</dbReference>
<accession>A0A916NK96</accession>
<dbReference type="SUPFAM" id="SSF48600">
    <property type="entry name" value="Chorismate mutase II"/>
    <property type="match status" value="1"/>
</dbReference>
<evidence type="ECO:0000259" key="3">
    <source>
        <dbReference type="PROSITE" id="PS51168"/>
    </source>
</evidence>
<dbReference type="Pfam" id="PF00793">
    <property type="entry name" value="DAHP_synth_1"/>
    <property type="match status" value="1"/>
</dbReference>
<sequence length="353" mass="39598">MFNTNHKIIIAGPCSVETEEQVMTIAQGLKDANLTLLRGGIWKPRTRPNSFEGVGEEGLPWLKAAGESINVPVTTEVAKGEHVEKALKTGIDVLWIGARTTVNPFAVQEIADALKGVDMPVMVKNPVNPDVDLWMGAIERLSAVGIKDIAAIHRGFSSYGQQVYRNTPMWELPIELKVRMPEIKIICDPSHICGRKDLLQAVAQKSYDLDMDGLMIETHHIPDEAWSDAQQQITPEVFKKLITDLVVRKPETENFILAQGIESLRSQIDQIDNELLELLATRMKTAQEIGAFKKENDITILQLDRWKEIHDARKALGEQLGLSEKFLEVMLNAIHKESINQQNEVMNKKSLNQ</sequence>
<dbReference type="AlphaFoldDB" id="A0A916NK96"/>
<dbReference type="PANTHER" id="PTHR43018:SF1">
    <property type="entry name" value="PROTEIN AROA(G)"/>
    <property type="match status" value="1"/>
</dbReference>
<dbReference type="InterPro" id="IPR036979">
    <property type="entry name" value="CM_dom_sf"/>
</dbReference>
<dbReference type="GO" id="GO:0016740">
    <property type="term" value="F:transferase activity"/>
    <property type="evidence" value="ECO:0007669"/>
    <property type="project" value="UniProtKB-KW"/>
</dbReference>
<dbReference type="InterPro" id="IPR002701">
    <property type="entry name" value="CM_II_prokaryot"/>
</dbReference>
<dbReference type="Gene3D" id="3.20.20.70">
    <property type="entry name" value="Aldolase class I"/>
    <property type="match status" value="1"/>
</dbReference>
<protein>
    <recommendedName>
        <fullName evidence="1">chorismate mutase</fullName>
        <ecNumber evidence="1">5.4.99.5</ecNumber>
    </recommendedName>
</protein>
<dbReference type="Pfam" id="PF01817">
    <property type="entry name" value="CM_2"/>
    <property type="match status" value="1"/>
</dbReference>
<dbReference type="Gene3D" id="1.20.59.10">
    <property type="entry name" value="Chorismate mutase"/>
    <property type="match status" value="1"/>
</dbReference>
<evidence type="ECO:0000313" key="4">
    <source>
        <dbReference type="EMBL" id="CAG5087153.1"/>
    </source>
</evidence>
<dbReference type="RefSeq" id="WP_258543576.1">
    <property type="nucleotide sequence ID" value="NZ_OU015584.1"/>
</dbReference>
<evidence type="ECO:0000256" key="1">
    <source>
        <dbReference type="ARBA" id="ARBA00012404"/>
    </source>
</evidence>
<gene>
    <name evidence="4" type="primary">kdsA_2</name>
    <name evidence="4" type="ORF">CRYO30217_03401</name>
</gene>
<evidence type="ECO:0000256" key="2">
    <source>
        <dbReference type="ARBA" id="ARBA00022679"/>
    </source>
</evidence>
<dbReference type="InterPro" id="IPR006218">
    <property type="entry name" value="DAHP1/KDSA"/>
</dbReference>
<proteinExistence type="predicted"/>
<dbReference type="SMART" id="SM00830">
    <property type="entry name" value="CM_2"/>
    <property type="match status" value="1"/>
</dbReference>